<keyword evidence="3" id="KW-1185">Reference proteome</keyword>
<gene>
    <name evidence="2" type="ORF">OTU49_008947</name>
</gene>
<proteinExistence type="inferred from homology"/>
<keyword evidence="1" id="KW-0893">Thyroid hormones biosynthesis</keyword>
<dbReference type="GO" id="GO:0042446">
    <property type="term" value="P:hormone biosynthetic process"/>
    <property type="evidence" value="ECO:0007669"/>
    <property type="project" value="UniProtKB-KW"/>
</dbReference>
<keyword evidence="1" id="KW-0560">Oxidoreductase</keyword>
<dbReference type="InterPro" id="IPR000643">
    <property type="entry name" value="Iodothyronine_deiodinase"/>
</dbReference>
<comment type="function">
    <text evidence="1">Responsible for the deiodination of T4 (3,5,3',5'-tetraiodothyronine).</text>
</comment>
<accession>A0AAW0WMI6</accession>
<dbReference type="PANTHER" id="PTHR11781:SF22">
    <property type="entry name" value="TYPE I IODOTHYRONINE DEIODINASE"/>
    <property type="match status" value="1"/>
</dbReference>
<evidence type="ECO:0000313" key="3">
    <source>
        <dbReference type="Proteomes" id="UP001445076"/>
    </source>
</evidence>
<evidence type="ECO:0000313" key="2">
    <source>
        <dbReference type="EMBL" id="KAK8728798.1"/>
    </source>
</evidence>
<dbReference type="InterPro" id="IPR036249">
    <property type="entry name" value="Thioredoxin-like_sf"/>
</dbReference>
<keyword evidence="1" id="KW-0712">Selenocysteine</keyword>
<dbReference type="Pfam" id="PF00837">
    <property type="entry name" value="T4_deiodinase"/>
    <property type="match status" value="1"/>
</dbReference>
<protein>
    <recommendedName>
        <fullName evidence="1">Iodothyronine deiodinase</fullName>
    </recommendedName>
</protein>
<dbReference type="AlphaFoldDB" id="A0AAW0WMI6"/>
<comment type="caution">
    <text evidence="2">The sequence shown here is derived from an EMBL/GenBank/DDBJ whole genome shotgun (WGS) entry which is preliminary data.</text>
</comment>
<dbReference type="Gene3D" id="3.40.30.10">
    <property type="entry name" value="Glutaredoxin"/>
    <property type="match status" value="1"/>
</dbReference>
<dbReference type="SUPFAM" id="SSF52833">
    <property type="entry name" value="Thioredoxin-like"/>
    <property type="match status" value="1"/>
</dbReference>
<evidence type="ECO:0000256" key="1">
    <source>
        <dbReference type="RuleBase" id="RU000676"/>
    </source>
</evidence>
<organism evidence="2 3">
    <name type="scientific">Cherax quadricarinatus</name>
    <name type="common">Australian red claw crayfish</name>
    <dbReference type="NCBI Taxonomy" id="27406"/>
    <lineage>
        <taxon>Eukaryota</taxon>
        <taxon>Metazoa</taxon>
        <taxon>Ecdysozoa</taxon>
        <taxon>Arthropoda</taxon>
        <taxon>Crustacea</taxon>
        <taxon>Multicrustacea</taxon>
        <taxon>Malacostraca</taxon>
        <taxon>Eumalacostraca</taxon>
        <taxon>Eucarida</taxon>
        <taxon>Decapoda</taxon>
        <taxon>Pleocyemata</taxon>
        <taxon>Astacidea</taxon>
        <taxon>Parastacoidea</taxon>
        <taxon>Parastacidae</taxon>
        <taxon>Cherax</taxon>
    </lineage>
</organism>
<dbReference type="GO" id="GO:0042403">
    <property type="term" value="P:thyroid hormone metabolic process"/>
    <property type="evidence" value="ECO:0007669"/>
    <property type="project" value="TreeGrafter"/>
</dbReference>
<dbReference type="PANTHER" id="PTHR11781">
    <property type="entry name" value="IODOTHYRONINE DEIODINASE"/>
    <property type="match status" value="1"/>
</dbReference>
<comment type="similarity">
    <text evidence="1">Belongs to the iodothyronine deiodinase family.</text>
</comment>
<dbReference type="EMBL" id="JARKIK010000070">
    <property type="protein sequence ID" value="KAK8728798.1"/>
    <property type="molecule type" value="Genomic_DNA"/>
</dbReference>
<dbReference type="GO" id="GO:0004800">
    <property type="term" value="F:thyroxine 5'-deiodinase activity"/>
    <property type="evidence" value="ECO:0007669"/>
    <property type="project" value="InterPro"/>
</dbReference>
<name>A0AAW0WMI6_CHEQU</name>
<dbReference type="Proteomes" id="UP001445076">
    <property type="component" value="Unassembled WGS sequence"/>
</dbReference>
<sequence length="289" mass="32301">MVPVMRVSSFLPTQVNNFMRIAEGGGRNVALSLSTMFKYLVAVPKGVVKIIGMTCLVPCVSKVLGRDRVREMVLARQDPLLSQNSKDRLLTTIDGSLEFANAREKSKAIWEGTMREVNMVAEMGGQAPNPVMLRHQGRTQCHLLSGANPGKPLVINFGSSTCPVFMANLEKFRELTEEFCEVADFVLVYTAEAHPSDGWALRDNIKVAKHRTLDERYLAAQKMLKLEPVKCPVMLDRLDDEANKAYGALPERLYIILDGVIVYMGQQGPVGYKVSEVEFWLDDYRSQLS</sequence>
<reference evidence="2 3" key="1">
    <citation type="journal article" date="2024" name="BMC Genomics">
        <title>Genome assembly of redclaw crayfish (Cherax quadricarinatus) provides insights into its immune adaptation and hypoxia tolerance.</title>
        <authorList>
            <person name="Liu Z."/>
            <person name="Zheng J."/>
            <person name="Li H."/>
            <person name="Fang K."/>
            <person name="Wang S."/>
            <person name="He J."/>
            <person name="Zhou D."/>
            <person name="Weng S."/>
            <person name="Chi M."/>
            <person name="Gu Z."/>
            <person name="He J."/>
            <person name="Li F."/>
            <person name="Wang M."/>
        </authorList>
    </citation>
    <scope>NUCLEOTIDE SEQUENCE [LARGE SCALE GENOMIC DNA]</scope>
    <source>
        <strain evidence="2">ZL_2023a</strain>
    </source>
</reference>